<evidence type="ECO:0000256" key="3">
    <source>
        <dbReference type="ARBA" id="ARBA00022741"/>
    </source>
</evidence>
<evidence type="ECO:0000313" key="9">
    <source>
        <dbReference type="EMBL" id="KFD58997.1"/>
    </source>
</evidence>
<dbReference type="Pfam" id="PF00664">
    <property type="entry name" value="ABC_membrane"/>
    <property type="match status" value="1"/>
</dbReference>
<keyword evidence="10" id="KW-1185">Reference proteome</keyword>
<evidence type="ECO:0000256" key="4">
    <source>
        <dbReference type="ARBA" id="ARBA00022840"/>
    </source>
</evidence>
<evidence type="ECO:0000256" key="6">
    <source>
        <dbReference type="ARBA" id="ARBA00023136"/>
    </source>
</evidence>
<dbReference type="Gene3D" id="1.20.1560.10">
    <property type="entry name" value="ABC transporter type 1, transmembrane domain"/>
    <property type="match status" value="1"/>
</dbReference>
<keyword evidence="6 7" id="KW-0472">Membrane</keyword>
<dbReference type="InterPro" id="IPR011527">
    <property type="entry name" value="ABC1_TM_dom"/>
</dbReference>
<feature type="transmembrane region" description="Helical" evidence="7">
    <location>
        <begin position="23"/>
        <end position="45"/>
    </location>
</feature>
<dbReference type="EMBL" id="KL363182">
    <property type="protein sequence ID" value="KFD58997.1"/>
    <property type="molecule type" value="Genomic_DNA"/>
</dbReference>
<feature type="transmembrane region" description="Helical" evidence="7">
    <location>
        <begin position="359"/>
        <end position="377"/>
    </location>
</feature>
<dbReference type="PROSITE" id="PS50929">
    <property type="entry name" value="ABC_TM1F"/>
    <property type="match status" value="1"/>
</dbReference>
<feature type="transmembrane region" description="Helical" evidence="7">
    <location>
        <begin position="220"/>
        <end position="239"/>
    </location>
</feature>
<reference evidence="9 10" key="1">
    <citation type="journal article" date="2014" name="Nat. Genet.">
        <title>Genome and transcriptome of the porcine whipworm Trichuris suis.</title>
        <authorList>
            <person name="Jex A.R."/>
            <person name="Nejsum P."/>
            <person name="Schwarz E.M."/>
            <person name="Hu L."/>
            <person name="Young N.D."/>
            <person name="Hall R.S."/>
            <person name="Korhonen P.K."/>
            <person name="Liao S."/>
            <person name="Thamsborg S."/>
            <person name="Xia J."/>
            <person name="Xu P."/>
            <person name="Wang S."/>
            <person name="Scheerlinck J.P."/>
            <person name="Hofmann A."/>
            <person name="Sternberg P.W."/>
            <person name="Wang J."/>
            <person name="Gasser R.B."/>
        </authorList>
    </citation>
    <scope>NUCLEOTIDE SEQUENCE [LARGE SCALE GENOMIC DNA]</scope>
    <source>
        <strain evidence="9">DCEP-RM93M</strain>
    </source>
</reference>
<keyword evidence="3" id="KW-0547">Nucleotide-binding</keyword>
<dbReference type="GO" id="GO:0016020">
    <property type="term" value="C:membrane"/>
    <property type="evidence" value="ECO:0007669"/>
    <property type="project" value="InterPro"/>
</dbReference>
<keyword evidence="5 7" id="KW-1133">Transmembrane helix</keyword>
<dbReference type="SUPFAM" id="SSF90123">
    <property type="entry name" value="ABC transporter transmembrane region"/>
    <property type="match status" value="1"/>
</dbReference>
<keyword evidence="1" id="KW-0813">Transport</keyword>
<evidence type="ECO:0000256" key="1">
    <source>
        <dbReference type="ARBA" id="ARBA00022448"/>
    </source>
</evidence>
<sequence>MNLPSGICCLFVVKQGNDLTARIDQAGCFSFITFGWVFAYLWSLFRKLAPTDNEQWFISKHDASNANMRRLDHLWNKELEHQRNEDEKQPSLVRVVLRFFRTRLLVSCICFLFCLTFGFIGPTCIVRSLLQYAQMPNEQKQKSTGFILALLMMLVELSRVIFYGATWAVSTRTALRVRGAILALLFKRFMYQRVSCEIATSEITSIFANDSQRIFDAVSFLPLVLIGPLVLLGGIGYLLVLLGPISFVGIGVFLLFDIVQIFIGKTIVRHRKQAIVLTEKRIQAINEILISIRTIKMSAMENPFMRKVRDLREEELKYLRKTGLAQSLAVSLGTVVPVLAAVATFAIYIGIGYDLHPDQAFTAITVFFVMLFGIRMIPYGMRYLAEALVALRKIQVALFSAFYPTNCNTFRHILWFPKWLKTTLFHLILL</sequence>
<keyword evidence="4" id="KW-0067">ATP-binding</keyword>
<gene>
    <name evidence="9" type="ORF">M513_00160</name>
</gene>
<feature type="transmembrane region" description="Helical" evidence="7">
    <location>
        <begin position="245"/>
        <end position="263"/>
    </location>
</feature>
<feature type="transmembrane region" description="Helical" evidence="7">
    <location>
        <begin position="146"/>
        <end position="169"/>
    </location>
</feature>
<dbReference type="CDD" id="cd18592">
    <property type="entry name" value="ABC_6TM_MRP5_8_9_D1"/>
    <property type="match status" value="1"/>
</dbReference>
<feature type="domain" description="ABC transmembrane type-1" evidence="8">
    <location>
        <begin position="105"/>
        <end position="386"/>
    </location>
</feature>
<dbReference type="AlphaFoldDB" id="A0A085MP51"/>
<dbReference type="InterPro" id="IPR050173">
    <property type="entry name" value="ABC_transporter_C-like"/>
</dbReference>
<dbReference type="GO" id="GO:0140359">
    <property type="term" value="F:ABC-type transporter activity"/>
    <property type="evidence" value="ECO:0007669"/>
    <property type="project" value="InterPro"/>
</dbReference>
<protein>
    <recommendedName>
        <fullName evidence="8">ABC transmembrane type-1 domain-containing protein</fullName>
    </recommendedName>
</protein>
<dbReference type="Proteomes" id="UP000030764">
    <property type="component" value="Unassembled WGS sequence"/>
</dbReference>
<organism evidence="9 10">
    <name type="scientific">Trichuris suis</name>
    <name type="common">pig whipworm</name>
    <dbReference type="NCBI Taxonomy" id="68888"/>
    <lineage>
        <taxon>Eukaryota</taxon>
        <taxon>Metazoa</taxon>
        <taxon>Ecdysozoa</taxon>
        <taxon>Nematoda</taxon>
        <taxon>Enoplea</taxon>
        <taxon>Dorylaimia</taxon>
        <taxon>Trichinellida</taxon>
        <taxon>Trichuridae</taxon>
        <taxon>Trichuris</taxon>
    </lineage>
</organism>
<feature type="transmembrane region" description="Helical" evidence="7">
    <location>
        <begin position="328"/>
        <end position="353"/>
    </location>
</feature>
<feature type="transmembrane region" description="Helical" evidence="7">
    <location>
        <begin position="104"/>
        <end position="126"/>
    </location>
</feature>
<dbReference type="PANTHER" id="PTHR24223">
    <property type="entry name" value="ATP-BINDING CASSETTE SUB-FAMILY C"/>
    <property type="match status" value="1"/>
</dbReference>
<evidence type="ECO:0000259" key="8">
    <source>
        <dbReference type="PROSITE" id="PS50929"/>
    </source>
</evidence>
<keyword evidence="2 7" id="KW-0812">Transmembrane</keyword>
<proteinExistence type="predicted"/>
<evidence type="ECO:0000313" key="10">
    <source>
        <dbReference type="Proteomes" id="UP000030764"/>
    </source>
</evidence>
<evidence type="ECO:0000256" key="7">
    <source>
        <dbReference type="SAM" id="Phobius"/>
    </source>
</evidence>
<dbReference type="GO" id="GO:0005524">
    <property type="term" value="F:ATP binding"/>
    <property type="evidence" value="ECO:0007669"/>
    <property type="project" value="UniProtKB-KW"/>
</dbReference>
<name>A0A085MP51_9BILA</name>
<accession>A0A085MP51</accession>
<dbReference type="FunFam" id="1.20.1560.10:FF:000012">
    <property type="entry name" value="ATP binding cassette subfamily C member 5"/>
    <property type="match status" value="1"/>
</dbReference>
<evidence type="ECO:0000256" key="2">
    <source>
        <dbReference type="ARBA" id="ARBA00022692"/>
    </source>
</evidence>
<dbReference type="InterPro" id="IPR036640">
    <property type="entry name" value="ABC1_TM_sf"/>
</dbReference>
<evidence type="ECO:0000256" key="5">
    <source>
        <dbReference type="ARBA" id="ARBA00022989"/>
    </source>
</evidence>
<dbReference type="PANTHER" id="PTHR24223:SF447">
    <property type="entry name" value="MULTIDRUG RESISTANCE-ASSOCIATED PROTEIN 5"/>
    <property type="match status" value="1"/>
</dbReference>